<comment type="function">
    <text evidence="1 8">Attaches a formyl group to the free amino group of methionyl-tRNA(fMet). The formyl group appears to play a dual role in the initiator identity of N-formylmethionyl-tRNA by promoting its recognition by IF2 and preventing the misappropriation of this tRNA by the elongation apparatus.</text>
</comment>
<reference evidence="11 12" key="1">
    <citation type="submission" date="2019-03" db="EMBL/GenBank/DDBJ databases">
        <title>Metabolic reconstructions from genomes of highly enriched 'Candidatus Accumulibacter' and 'Candidatus Competibacter' bioreactor populations.</title>
        <authorList>
            <person name="Annavajhala M.K."/>
            <person name="Welles L."/>
            <person name="Abbas B."/>
            <person name="Sorokin D."/>
            <person name="Park H."/>
            <person name="Van Loosdrecht M."/>
            <person name="Chandran K."/>
        </authorList>
    </citation>
    <scope>NUCLEOTIDE SEQUENCE [LARGE SCALE GENOMIC DNA]</scope>
    <source>
        <strain evidence="11 12">SBR_G</strain>
    </source>
</reference>
<dbReference type="NCBIfam" id="TIGR00460">
    <property type="entry name" value="fmt"/>
    <property type="match status" value="1"/>
</dbReference>
<evidence type="ECO:0000256" key="5">
    <source>
        <dbReference type="ARBA" id="ARBA00022679"/>
    </source>
</evidence>
<evidence type="ECO:0000256" key="4">
    <source>
        <dbReference type="ARBA" id="ARBA00016014"/>
    </source>
</evidence>
<keyword evidence="6 8" id="KW-0648">Protein biosynthesis</keyword>
<feature type="domain" description="Formyl transferase N-terminal" evidence="9">
    <location>
        <begin position="9"/>
        <end position="182"/>
    </location>
</feature>
<dbReference type="InterPro" id="IPR036477">
    <property type="entry name" value="Formyl_transf_N_sf"/>
</dbReference>
<dbReference type="PANTHER" id="PTHR11138:SF5">
    <property type="entry name" value="METHIONYL-TRNA FORMYLTRANSFERASE, MITOCHONDRIAL"/>
    <property type="match status" value="1"/>
</dbReference>
<comment type="caution">
    <text evidence="11">The sequence shown here is derived from an EMBL/GenBank/DDBJ whole genome shotgun (WGS) entry which is preliminary data.</text>
</comment>
<comment type="catalytic activity">
    <reaction evidence="7 8">
        <text>L-methionyl-tRNA(fMet) + (6R)-10-formyltetrahydrofolate = N-formyl-L-methionyl-tRNA(fMet) + (6S)-5,6,7,8-tetrahydrofolate + H(+)</text>
        <dbReference type="Rhea" id="RHEA:24380"/>
        <dbReference type="Rhea" id="RHEA-COMP:9952"/>
        <dbReference type="Rhea" id="RHEA-COMP:9953"/>
        <dbReference type="ChEBI" id="CHEBI:15378"/>
        <dbReference type="ChEBI" id="CHEBI:57453"/>
        <dbReference type="ChEBI" id="CHEBI:78530"/>
        <dbReference type="ChEBI" id="CHEBI:78844"/>
        <dbReference type="ChEBI" id="CHEBI:195366"/>
        <dbReference type="EC" id="2.1.2.9"/>
    </reaction>
</comment>
<dbReference type="InterPro" id="IPR005793">
    <property type="entry name" value="Formyl_trans_C"/>
</dbReference>
<evidence type="ECO:0000256" key="6">
    <source>
        <dbReference type="ARBA" id="ARBA00022917"/>
    </source>
</evidence>
<keyword evidence="12" id="KW-1185">Reference proteome</keyword>
<dbReference type="InterPro" id="IPR002376">
    <property type="entry name" value="Formyl_transf_N"/>
</dbReference>
<proteinExistence type="inferred from homology"/>
<gene>
    <name evidence="8" type="primary">fmt</name>
    <name evidence="11" type="ORF">E4P82_17180</name>
</gene>
<dbReference type="CDD" id="cd08704">
    <property type="entry name" value="Met_tRNA_FMT_C"/>
    <property type="match status" value="1"/>
</dbReference>
<evidence type="ECO:0000313" key="11">
    <source>
        <dbReference type="EMBL" id="NMQ20773.1"/>
    </source>
</evidence>
<evidence type="ECO:0000313" key="12">
    <source>
        <dbReference type="Proteomes" id="UP000760480"/>
    </source>
</evidence>
<dbReference type="Pfam" id="PF00551">
    <property type="entry name" value="Formyl_trans_N"/>
    <property type="match status" value="1"/>
</dbReference>
<evidence type="ECO:0000259" key="9">
    <source>
        <dbReference type="Pfam" id="PF00551"/>
    </source>
</evidence>
<dbReference type="Pfam" id="PF02911">
    <property type="entry name" value="Formyl_trans_C"/>
    <property type="match status" value="1"/>
</dbReference>
<evidence type="ECO:0000256" key="3">
    <source>
        <dbReference type="ARBA" id="ARBA00012261"/>
    </source>
</evidence>
<organism evidence="11 12">
    <name type="scientific">Candidatus Competibacter phosphatis</name>
    <dbReference type="NCBI Taxonomy" id="221280"/>
    <lineage>
        <taxon>Bacteria</taxon>
        <taxon>Pseudomonadati</taxon>
        <taxon>Pseudomonadota</taxon>
        <taxon>Gammaproteobacteria</taxon>
        <taxon>Candidatus Competibacteraceae</taxon>
        <taxon>Candidatus Competibacter</taxon>
    </lineage>
</organism>
<dbReference type="SUPFAM" id="SSF53328">
    <property type="entry name" value="Formyltransferase"/>
    <property type="match status" value="1"/>
</dbReference>
<dbReference type="HAMAP" id="MF_00182">
    <property type="entry name" value="Formyl_trans"/>
    <property type="match status" value="1"/>
</dbReference>
<dbReference type="InterPro" id="IPR005794">
    <property type="entry name" value="Fmt"/>
</dbReference>
<evidence type="ECO:0000259" key="10">
    <source>
        <dbReference type="Pfam" id="PF02911"/>
    </source>
</evidence>
<dbReference type="EMBL" id="SPMZ01000062">
    <property type="protein sequence ID" value="NMQ20773.1"/>
    <property type="molecule type" value="Genomic_DNA"/>
</dbReference>
<evidence type="ECO:0000256" key="8">
    <source>
        <dbReference type="HAMAP-Rule" id="MF_00182"/>
    </source>
</evidence>
<dbReference type="RefSeq" id="WP_169250040.1">
    <property type="nucleotide sequence ID" value="NZ_SPMZ01000062.1"/>
</dbReference>
<dbReference type="PROSITE" id="PS00373">
    <property type="entry name" value="GART"/>
    <property type="match status" value="1"/>
</dbReference>
<dbReference type="Gene3D" id="3.10.25.10">
    <property type="entry name" value="Formyl transferase, C-terminal domain"/>
    <property type="match status" value="1"/>
</dbReference>
<dbReference type="CDD" id="cd08646">
    <property type="entry name" value="FMT_core_Met-tRNA-FMT_N"/>
    <property type="match status" value="1"/>
</dbReference>
<sequence length="315" mass="33159">MTVASLRLIFAGTPDFAVPALQALIDAGRAPVAVYTQPDRPAGRGRQLRASPVKVCARAAGIPVHQPVSLRDPAVWAELTATAPDLLVVAAYGLILPLAVLAIPRLGCVNIHASLLPRWRGAAPIQRALLAGDDETGICLMRMEAGLDTGPVLARAACPIHRGTTGGELHDRLAALGADTLRAALPDLLAGRLIAEAQNDALATYAPKLDKAEADLDWTRPASELERRVLAFNPYPIARTWLDGQPLRVWRARAERESVTAAPGTVLREDSAGIVVAAGSGVLWLTEVQLPGGRPLPAAAFLNAHRLAGQRLGAA</sequence>
<dbReference type="EC" id="2.1.2.9" evidence="3 8"/>
<name>A0ABX1TMX8_9GAMM</name>
<dbReference type="PANTHER" id="PTHR11138">
    <property type="entry name" value="METHIONYL-TRNA FORMYLTRANSFERASE"/>
    <property type="match status" value="1"/>
</dbReference>
<evidence type="ECO:0000256" key="7">
    <source>
        <dbReference type="ARBA" id="ARBA00048558"/>
    </source>
</evidence>
<dbReference type="SUPFAM" id="SSF50486">
    <property type="entry name" value="FMT C-terminal domain-like"/>
    <property type="match status" value="1"/>
</dbReference>
<evidence type="ECO:0000256" key="2">
    <source>
        <dbReference type="ARBA" id="ARBA00010699"/>
    </source>
</evidence>
<accession>A0ABX1TMX8</accession>
<dbReference type="InterPro" id="IPR037022">
    <property type="entry name" value="Formyl_trans_C_sf"/>
</dbReference>
<dbReference type="Proteomes" id="UP000760480">
    <property type="component" value="Unassembled WGS sequence"/>
</dbReference>
<feature type="domain" description="Formyl transferase C-terminal" evidence="10">
    <location>
        <begin position="208"/>
        <end position="305"/>
    </location>
</feature>
<evidence type="ECO:0000256" key="1">
    <source>
        <dbReference type="ARBA" id="ARBA00002606"/>
    </source>
</evidence>
<dbReference type="InterPro" id="IPR044135">
    <property type="entry name" value="Met-tRNA-FMT_C"/>
</dbReference>
<dbReference type="Gene3D" id="3.40.50.170">
    <property type="entry name" value="Formyl transferase, N-terminal domain"/>
    <property type="match status" value="1"/>
</dbReference>
<dbReference type="GO" id="GO:0004479">
    <property type="term" value="F:methionyl-tRNA formyltransferase activity"/>
    <property type="evidence" value="ECO:0007669"/>
    <property type="project" value="UniProtKB-EC"/>
</dbReference>
<dbReference type="InterPro" id="IPR001555">
    <property type="entry name" value="GART_AS"/>
</dbReference>
<dbReference type="InterPro" id="IPR041711">
    <property type="entry name" value="Met-tRNA-FMT_N"/>
</dbReference>
<comment type="similarity">
    <text evidence="2 8">Belongs to the Fmt family.</text>
</comment>
<protein>
    <recommendedName>
        <fullName evidence="4 8">Methionyl-tRNA formyltransferase</fullName>
        <ecNumber evidence="3 8">2.1.2.9</ecNumber>
    </recommendedName>
</protein>
<feature type="binding site" evidence="8">
    <location>
        <begin position="114"/>
        <end position="117"/>
    </location>
    <ligand>
        <name>(6S)-5,6,7,8-tetrahydrofolate</name>
        <dbReference type="ChEBI" id="CHEBI:57453"/>
    </ligand>
</feature>
<keyword evidence="5 8" id="KW-0808">Transferase</keyword>
<dbReference type="InterPro" id="IPR011034">
    <property type="entry name" value="Formyl_transferase-like_C_sf"/>
</dbReference>